<sequence length="892" mass="94957">MPRKKTSSKAASPVASASHNRSGSYPGEPAAFQLAVVNSCLGNEDIRLPRLPTPALLTPFYAQYESTAVAASLRTSPWKSDYWCTKVAHVALGRHSALPAVYRLLHECAGRLHARVVYVQTAAVHRQLQKAYPPLPRSGSHTITVGGVGDNGDVVIVEPAKQGGEAATGAAGPPPPTVFTTSYYLLINHSENPTFVGPDRVPQGRSVVLQEGDVLSFLECAFDEDGGVLDGADIANGGDGAEGHSRYTPIDVEAVECSSTTVEQVQQLAKESLWHCIDAPAGGDAPRPSSSSALTTHQVRVAHRVVATRRLYEVPHVVQEYMGWWHRHTTQLLEERHVDDRYLASLPAEPVGVNCAWMVSGNHLVHAPSIADSSLGSVTSACTNAEGSCDISATTVAHSSPSPSLGSQHAGSRHLSVLPSMQQHFPKDLLHTPAVATALRRWLKDTEDMEEVTDEVHSPLAARLVLDRAWLWSLVRRRHRQSATPQPQPSSPTACDAFSPSQVKLVGNDKAATAGLACPVKVKRQDDANPGSVPLQLDGSSSPESASDTAERFRIPVSKVLDNSVATGGGAVSPALPATPLCTTSAVQRVLKELRQNHSKKKDPASEHSTQALQPPSLGNEHKVGAGVARAAPGVHRPLRLDAEPIHVYMNSTTHTAMRPVNREASQWPLRDSSSPVGSVGLPTCVPAVRIKPAALPVYVFTRRSPSPDVYTREQSSFTHACSSSSPTVVGQAKGTGATGSTSGIGAAKQYVYYYYEADDRPSGGGATSDSSPALAELSSPAPASAAPLQHESLTDSSEAHDGFLWVDEAERTEEVPRSAATRKRRRGKKIAATRKRRASETILSAAEAKVARDEGASVALDELRPTSTATPPPPRRSKTAPRVNSRWAAPL</sequence>
<dbReference type="RefSeq" id="XP_010702494.1">
    <property type="nucleotide sequence ID" value="XM_010704192.1"/>
</dbReference>
<dbReference type="GeneID" id="22578571"/>
<feature type="compositionally biased region" description="Low complexity" evidence="1">
    <location>
        <begin position="8"/>
        <end position="18"/>
    </location>
</feature>
<dbReference type="AlphaFoldDB" id="A0A088S0D6"/>
<feature type="compositionally biased region" description="Low complexity" evidence="1">
    <location>
        <begin position="731"/>
        <end position="742"/>
    </location>
</feature>
<feature type="compositionally biased region" description="Basic and acidic residues" evidence="1">
    <location>
        <begin position="596"/>
        <end position="606"/>
    </location>
</feature>
<evidence type="ECO:0000313" key="3">
    <source>
        <dbReference type="Proteomes" id="UP000063063"/>
    </source>
</evidence>
<feature type="region of interest" description="Disordered" evidence="1">
    <location>
        <begin position="721"/>
        <end position="742"/>
    </location>
</feature>
<protein>
    <recommendedName>
        <fullName evidence="4">FHA domain-containing protein</fullName>
    </recommendedName>
</protein>
<evidence type="ECO:0000256" key="1">
    <source>
        <dbReference type="SAM" id="MobiDB-lite"/>
    </source>
</evidence>
<dbReference type="InterPro" id="IPR008984">
    <property type="entry name" value="SMAD_FHA_dom_sf"/>
</dbReference>
<feature type="compositionally biased region" description="Basic residues" evidence="1">
    <location>
        <begin position="821"/>
        <end position="838"/>
    </location>
</feature>
<feature type="region of interest" description="Disordered" evidence="1">
    <location>
        <begin position="762"/>
        <end position="892"/>
    </location>
</feature>
<dbReference type="KEGG" id="lpan:LPMP_340670"/>
<gene>
    <name evidence="2" type="ORF">LPMP_340670</name>
</gene>
<dbReference type="VEuPathDB" id="TriTrypDB:LPMP_340670"/>
<dbReference type="OrthoDB" id="273160at2759"/>
<feature type="compositionally biased region" description="Polar residues" evidence="1">
    <location>
        <begin position="538"/>
        <end position="548"/>
    </location>
</feature>
<accession>A0A088S0D6</accession>
<organism evidence="2 3">
    <name type="scientific">Leishmania panamensis</name>
    <dbReference type="NCBI Taxonomy" id="5679"/>
    <lineage>
        <taxon>Eukaryota</taxon>
        <taxon>Discoba</taxon>
        <taxon>Euglenozoa</taxon>
        <taxon>Kinetoplastea</taxon>
        <taxon>Metakinetoplastina</taxon>
        <taxon>Trypanosomatida</taxon>
        <taxon>Trypanosomatidae</taxon>
        <taxon>Leishmaniinae</taxon>
        <taxon>Leishmania</taxon>
        <taxon>Leishmania guyanensis species complex</taxon>
    </lineage>
</organism>
<feature type="compositionally biased region" description="Low complexity" evidence="1">
    <location>
        <begin position="769"/>
        <end position="789"/>
    </location>
</feature>
<name>A0A088S0D6_LEIPA</name>
<feature type="region of interest" description="Disordered" evidence="1">
    <location>
        <begin position="1"/>
        <end position="25"/>
    </location>
</feature>
<dbReference type="SUPFAM" id="SSF49879">
    <property type="entry name" value="SMAD/FHA domain"/>
    <property type="match status" value="1"/>
</dbReference>
<dbReference type="EMBL" id="CP009403">
    <property type="protein sequence ID" value="AIO01694.1"/>
    <property type="molecule type" value="Genomic_DNA"/>
</dbReference>
<evidence type="ECO:0008006" key="4">
    <source>
        <dbReference type="Google" id="ProtNLM"/>
    </source>
</evidence>
<feature type="region of interest" description="Disordered" evidence="1">
    <location>
        <begin position="596"/>
        <end position="622"/>
    </location>
</feature>
<keyword evidence="3" id="KW-1185">Reference proteome</keyword>
<dbReference type="eggNOG" id="ENOG502S5FI">
    <property type="taxonomic scope" value="Eukaryota"/>
</dbReference>
<proteinExistence type="predicted"/>
<evidence type="ECO:0000313" key="2">
    <source>
        <dbReference type="EMBL" id="AIO01694.1"/>
    </source>
</evidence>
<reference evidence="2 3" key="1">
    <citation type="journal article" date="2015" name="Sci. Rep.">
        <title>The genome of Leishmania panamensis: insights into genomics of the L. (Viannia) subgenus.</title>
        <authorList>
            <person name="Llanes A."/>
            <person name="Restrepo C.M."/>
            <person name="Vecchio G.D."/>
            <person name="Anguizola F.J."/>
            <person name="Lleonart R."/>
        </authorList>
    </citation>
    <scope>NUCLEOTIDE SEQUENCE [LARGE SCALE GENOMIC DNA]</scope>
    <source>
        <strain evidence="2 3">MHOM/PA/94/PSC-1</strain>
    </source>
</reference>
<feature type="region of interest" description="Disordered" evidence="1">
    <location>
        <begin position="524"/>
        <end position="550"/>
    </location>
</feature>
<dbReference type="Proteomes" id="UP000063063">
    <property type="component" value="Chromosome 34"/>
</dbReference>
<dbReference type="VEuPathDB" id="TriTrypDB:LPAL13_340012100"/>